<keyword evidence="1" id="KW-1133">Transmembrane helix</keyword>
<dbReference type="EMBL" id="PXYY01000149">
    <property type="protein sequence ID" value="PSJ79240.1"/>
    <property type="molecule type" value="Genomic_DNA"/>
</dbReference>
<name>A0A2P7TX01_9NEIS</name>
<sequence length="150" mass="16384">MNKQADVETVIADVFRASGIKLTAGDPIIGILLVQEARLKALFDEQRIDIQKGLAGYAAEMDDSMKATVTAAEELKTYREQILAELLVKSDEQLKESEGRIYAAMQPKIVAQNKALADGIAAKMNRFGLMTALFGIAVILVLELLQETLC</sequence>
<dbReference type="Proteomes" id="UP000241868">
    <property type="component" value="Unassembled WGS sequence"/>
</dbReference>
<dbReference type="AlphaFoldDB" id="A0A2P7TX01"/>
<organism evidence="2 3">
    <name type="scientific">Neisseria iguanae</name>
    <dbReference type="NCBI Taxonomy" id="90242"/>
    <lineage>
        <taxon>Bacteria</taxon>
        <taxon>Pseudomonadati</taxon>
        <taxon>Pseudomonadota</taxon>
        <taxon>Betaproteobacteria</taxon>
        <taxon>Neisseriales</taxon>
        <taxon>Neisseriaceae</taxon>
        <taxon>Neisseria</taxon>
    </lineage>
</organism>
<evidence type="ECO:0000313" key="3">
    <source>
        <dbReference type="Proteomes" id="UP000241868"/>
    </source>
</evidence>
<keyword evidence="1" id="KW-0812">Transmembrane</keyword>
<evidence type="ECO:0008006" key="4">
    <source>
        <dbReference type="Google" id="ProtNLM"/>
    </source>
</evidence>
<feature type="transmembrane region" description="Helical" evidence="1">
    <location>
        <begin position="127"/>
        <end position="145"/>
    </location>
</feature>
<evidence type="ECO:0000256" key="1">
    <source>
        <dbReference type="SAM" id="Phobius"/>
    </source>
</evidence>
<protein>
    <recommendedName>
        <fullName evidence="4">Conjugal transfer protein TraM</fullName>
    </recommendedName>
</protein>
<gene>
    <name evidence="2" type="ORF">C7N83_13400</name>
</gene>
<accession>A0A2P7TX01</accession>
<proteinExistence type="predicted"/>
<keyword evidence="3" id="KW-1185">Reference proteome</keyword>
<dbReference type="RefSeq" id="WP_106743243.1">
    <property type="nucleotide sequence ID" value="NZ_PXYY01000149.1"/>
</dbReference>
<comment type="caution">
    <text evidence="2">The sequence shown here is derived from an EMBL/GenBank/DDBJ whole genome shotgun (WGS) entry which is preliminary data.</text>
</comment>
<evidence type="ECO:0000313" key="2">
    <source>
        <dbReference type="EMBL" id="PSJ79240.1"/>
    </source>
</evidence>
<keyword evidence="1" id="KW-0472">Membrane</keyword>
<reference evidence="2 3" key="1">
    <citation type="submission" date="2018-03" db="EMBL/GenBank/DDBJ databases">
        <title>Neisseria weixii sp. nov., isolated from the intestinal contents of Tibetan Plateau pika (Ochotona curzoniae) in Yushu, Qinghai Province, China.</title>
        <authorList>
            <person name="Gui Z."/>
        </authorList>
    </citation>
    <scope>NUCLEOTIDE SEQUENCE [LARGE SCALE GENOMIC DNA]</scope>
    <source>
        <strain evidence="2 3">ATCC 51483</strain>
    </source>
</reference>